<dbReference type="AlphaFoldDB" id="A0A4Y7TFS2"/>
<protein>
    <recommendedName>
        <fullName evidence="5">Peptidase A1 domain-containing protein</fullName>
    </recommendedName>
</protein>
<gene>
    <name evidence="3" type="ORF">FA13DRAFT_179142</name>
</gene>
<evidence type="ECO:0000256" key="1">
    <source>
        <dbReference type="SAM" id="MobiDB-lite"/>
    </source>
</evidence>
<organism evidence="3 4">
    <name type="scientific">Coprinellus micaceus</name>
    <name type="common">Glistening ink-cap mushroom</name>
    <name type="synonym">Coprinus micaceus</name>
    <dbReference type="NCBI Taxonomy" id="71717"/>
    <lineage>
        <taxon>Eukaryota</taxon>
        <taxon>Fungi</taxon>
        <taxon>Dikarya</taxon>
        <taxon>Basidiomycota</taxon>
        <taxon>Agaricomycotina</taxon>
        <taxon>Agaricomycetes</taxon>
        <taxon>Agaricomycetidae</taxon>
        <taxon>Agaricales</taxon>
        <taxon>Agaricineae</taxon>
        <taxon>Psathyrellaceae</taxon>
        <taxon>Coprinellus</taxon>
    </lineage>
</organism>
<proteinExistence type="predicted"/>
<evidence type="ECO:0000313" key="4">
    <source>
        <dbReference type="Proteomes" id="UP000298030"/>
    </source>
</evidence>
<dbReference type="OrthoDB" id="4584900at2759"/>
<feature type="chain" id="PRO_5021217392" description="Peptidase A1 domain-containing protein" evidence="2">
    <location>
        <begin position="28"/>
        <end position="311"/>
    </location>
</feature>
<dbReference type="EMBL" id="QPFP01000013">
    <property type="protein sequence ID" value="TEB33027.1"/>
    <property type="molecule type" value="Genomic_DNA"/>
</dbReference>
<accession>A0A4Y7TFS2</accession>
<feature type="region of interest" description="Disordered" evidence="1">
    <location>
        <begin position="92"/>
        <end position="116"/>
    </location>
</feature>
<evidence type="ECO:0000256" key="2">
    <source>
        <dbReference type="SAM" id="SignalP"/>
    </source>
</evidence>
<dbReference type="Proteomes" id="UP000298030">
    <property type="component" value="Unassembled WGS sequence"/>
</dbReference>
<keyword evidence="4" id="KW-1185">Reference proteome</keyword>
<reference evidence="3 4" key="1">
    <citation type="journal article" date="2019" name="Nat. Ecol. Evol.">
        <title>Megaphylogeny resolves global patterns of mushroom evolution.</title>
        <authorList>
            <person name="Varga T."/>
            <person name="Krizsan K."/>
            <person name="Foldi C."/>
            <person name="Dima B."/>
            <person name="Sanchez-Garcia M."/>
            <person name="Sanchez-Ramirez S."/>
            <person name="Szollosi G.J."/>
            <person name="Szarkandi J.G."/>
            <person name="Papp V."/>
            <person name="Albert L."/>
            <person name="Andreopoulos W."/>
            <person name="Angelini C."/>
            <person name="Antonin V."/>
            <person name="Barry K.W."/>
            <person name="Bougher N.L."/>
            <person name="Buchanan P."/>
            <person name="Buyck B."/>
            <person name="Bense V."/>
            <person name="Catcheside P."/>
            <person name="Chovatia M."/>
            <person name="Cooper J."/>
            <person name="Damon W."/>
            <person name="Desjardin D."/>
            <person name="Finy P."/>
            <person name="Geml J."/>
            <person name="Haridas S."/>
            <person name="Hughes K."/>
            <person name="Justo A."/>
            <person name="Karasinski D."/>
            <person name="Kautmanova I."/>
            <person name="Kiss B."/>
            <person name="Kocsube S."/>
            <person name="Kotiranta H."/>
            <person name="LaButti K.M."/>
            <person name="Lechner B.E."/>
            <person name="Liimatainen K."/>
            <person name="Lipzen A."/>
            <person name="Lukacs Z."/>
            <person name="Mihaltcheva S."/>
            <person name="Morgado L.N."/>
            <person name="Niskanen T."/>
            <person name="Noordeloos M.E."/>
            <person name="Ohm R.A."/>
            <person name="Ortiz-Santana B."/>
            <person name="Ovrebo C."/>
            <person name="Racz N."/>
            <person name="Riley R."/>
            <person name="Savchenko A."/>
            <person name="Shiryaev A."/>
            <person name="Soop K."/>
            <person name="Spirin V."/>
            <person name="Szebenyi C."/>
            <person name="Tomsovsky M."/>
            <person name="Tulloss R.E."/>
            <person name="Uehling J."/>
            <person name="Grigoriev I.V."/>
            <person name="Vagvolgyi C."/>
            <person name="Papp T."/>
            <person name="Martin F.M."/>
            <person name="Miettinen O."/>
            <person name="Hibbett D.S."/>
            <person name="Nagy L.G."/>
        </authorList>
    </citation>
    <scope>NUCLEOTIDE SEQUENCE [LARGE SCALE GENOMIC DNA]</scope>
    <source>
        <strain evidence="3 4">FP101781</strain>
    </source>
</reference>
<evidence type="ECO:0008006" key="5">
    <source>
        <dbReference type="Google" id="ProtNLM"/>
    </source>
</evidence>
<dbReference type="STRING" id="71717.A0A4Y7TFS2"/>
<sequence length="311" mass="33376">MRFSLSVLSSAALLLPILSAPISLADATTNLDLLAKAGVSFTGPAEFNPEAYQKLATLRKVFAGKTPTRTRKTRAVTRVKRLTNAERLRLKLPLNPPKRRDPTMQRRQEPSPEPFAPNVLGISLGVDLLGNNLGYVGASLSSSGQLQLGASVADALGLSISLGSSTKRGLAEELRIETKNAPADGLPLLALINGRDNENANLGKGSWHYLYVGTADYPGTEPNSRPSIDGYTSHEALTGMKEAFETDVWNLDTRTATISGTWINEDGAAVPVTLYEQAGVVLALADPEAFQAKYPAPIKPFTWKLVRDPKA</sequence>
<feature type="compositionally biased region" description="Basic and acidic residues" evidence="1">
    <location>
        <begin position="98"/>
        <end position="110"/>
    </location>
</feature>
<comment type="caution">
    <text evidence="3">The sequence shown here is derived from an EMBL/GenBank/DDBJ whole genome shotgun (WGS) entry which is preliminary data.</text>
</comment>
<name>A0A4Y7TFS2_COPMI</name>
<evidence type="ECO:0000313" key="3">
    <source>
        <dbReference type="EMBL" id="TEB33027.1"/>
    </source>
</evidence>
<keyword evidence="2" id="KW-0732">Signal</keyword>
<feature type="signal peptide" evidence="2">
    <location>
        <begin position="1"/>
        <end position="27"/>
    </location>
</feature>